<name>A0AAD6PWT3_9ROSI</name>
<keyword evidence="2" id="KW-0675">Receptor</keyword>
<accession>A0AAD6PWT3</accession>
<dbReference type="GO" id="GO:0005524">
    <property type="term" value="F:ATP binding"/>
    <property type="evidence" value="ECO:0007669"/>
    <property type="project" value="InterPro"/>
</dbReference>
<feature type="domain" description="Protein kinase" evidence="1">
    <location>
        <begin position="1"/>
        <end position="152"/>
    </location>
</feature>
<dbReference type="PANTHER" id="PTHR48010">
    <property type="entry name" value="OS05G0588300 PROTEIN"/>
    <property type="match status" value="1"/>
</dbReference>
<sequence length="167" mass="18377">MHEQLQEGGIAHGNLKSTNILFNKNMEPCISEYGLVAAQGQDQSFLSLSDSFKSNASGEDGAYSTFKVDVYGYGVVLLELLTGKLVENNGFDLASWVLSVVREEWTAEVFDRALISEGSSEERMVNLLQVALKCINPSPNERPAINQISAMINTIKEDEERSTISEP</sequence>
<gene>
    <name evidence="2" type="ORF">NC653_034909</name>
</gene>
<keyword evidence="2" id="KW-0418">Kinase</keyword>
<dbReference type="AlphaFoldDB" id="A0AAD6PWT3"/>
<keyword evidence="2" id="KW-0808">Transferase</keyword>
<dbReference type="SUPFAM" id="SSF56112">
    <property type="entry name" value="Protein kinase-like (PK-like)"/>
    <property type="match status" value="1"/>
</dbReference>
<comment type="caution">
    <text evidence="2">The sequence shown here is derived from an EMBL/GenBank/DDBJ whole genome shotgun (WGS) entry which is preliminary data.</text>
</comment>
<evidence type="ECO:0000259" key="1">
    <source>
        <dbReference type="PROSITE" id="PS50011"/>
    </source>
</evidence>
<dbReference type="Proteomes" id="UP001164929">
    <property type="component" value="Chromosome 15"/>
</dbReference>
<reference evidence="2" key="1">
    <citation type="journal article" date="2023" name="Mol. Ecol. Resour.">
        <title>Chromosome-level genome assembly of a triploid poplar Populus alba 'Berolinensis'.</title>
        <authorList>
            <person name="Chen S."/>
            <person name="Yu Y."/>
            <person name="Wang X."/>
            <person name="Wang S."/>
            <person name="Zhang T."/>
            <person name="Zhou Y."/>
            <person name="He R."/>
            <person name="Meng N."/>
            <person name="Wang Y."/>
            <person name="Liu W."/>
            <person name="Liu Z."/>
            <person name="Liu J."/>
            <person name="Guo Q."/>
            <person name="Huang H."/>
            <person name="Sederoff R.R."/>
            <person name="Wang G."/>
            <person name="Qu G."/>
            <person name="Chen S."/>
        </authorList>
    </citation>
    <scope>NUCLEOTIDE SEQUENCE</scope>
    <source>
        <strain evidence="2">SC-2020</strain>
    </source>
</reference>
<proteinExistence type="predicted"/>
<dbReference type="Gene3D" id="1.10.510.10">
    <property type="entry name" value="Transferase(Phosphotransferase) domain 1"/>
    <property type="match status" value="1"/>
</dbReference>
<dbReference type="PANTHER" id="PTHR48010:SF22">
    <property type="entry name" value="OS09G0376600 PROTEIN"/>
    <property type="match status" value="1"/>
</dbReference>
<dbReference type="InterPro" id="IPR011009">
    <property type="entry name" value="Kinase-like_dom_sf"/>
</dbReference>
<keyword evidence="3" id="KW-1185">Reference proteome</keyword>
<dbReference type="Pfam" id="PF00069">
    <property type="entry name" value="Pkinase"/>
    <property type="match status" value="1"/>
</dbReference>
<evidence type="ECO:0000313" key="2">
    <source>
        <dbReference type="EMBL" id="KAJ6970461.1"/>
    </source>
</evidence>
<protein>
    <submittedName>
        <fullName evidence="2">Inactive receptor kinase</fullName>
    </submittedName>
</protein>
<dbReference type="InterPro" id="IPR000719">
    <property type="entry name" value="Prot_kinase_dom"/>
</dbReference>
<dbReference type="PROSITE" id="PS50011">
    <property type="entry name" value="PROTEIN_KINASE_DOM"/>
    <property type="match status" value="1"/>
</dbReference>
<organism evidence="2 3">
    <name type="scientific">Populus alba x Populus x berolinensis</name>
    <dbReference type="NCBI Taxonomy" id="444605"/>
    <lineage>
        <taxon>Eukaryota</taxon>
        <taxon>Viridiplantae</taxon>
        <taxon>Streptophyta</taxon>
        <taxon>Embryophyta</taxon>
        <taxon>Tracheophyta</taxon>
        <taxon>Spermatophyta</taxon>
        <taxon>Magnoliopsida</taxon>
        <taxon>eudicotyledons</taxon>
        <taxon>Gunneridae</taxon>
        <taxon>Pentapetalae</taxon>
        <taxon>rosids</taxon>
        <taxon>fabids</taxon>
        <taxon>Malpighiales</taxon>
        <taxon>Salicaceae</taxon>
        <taxon>Saliceae</taxon>
        <taxon>Populus</taxon>
    </lineage>
</organism>
<dbReference type="InterPro" id="IPR050994">
    <property type="entry name" value="At_inactive_RLKs"/>
</dbReference>
<evidence type="ECO:0000313" key="3">
    <source>
        <dbReference type="Proteomes" id="UP001164929"/>
    </source>
</evidence>
<dbReference type="EMBL" id="JAQIZT010000015">
    <property type="protein sequence ID" value="KAJ6970461.1"/>
    <property type="molecule type" value="Genomic_DNA"/>
</dbReference>
<dbReference type="GO" id="GO:0004672">
    <property type="term" value="F:protein kinase activity"/>
    <property type="evidence" value="ECO:0007669"/>
    <property type="project" value="InterPro"/>
</dbReference>